<dbReference type="Gene3D" id="1.20.1250.20">
    <property type="entry name" value="MFS general substrate transporter like domains"/>
    <property type="match status" value="2"/>
</dbReference>
<dbReference type="OrthoDB" id="6360at2"/>
<protein>
    <submittedName>
        <fullName evidence="9">MFS transporter</fullName>
    </submittedName>
</protein>
<dbReference type="SUPFAM" id="SSF103473">
    <property type="entry name" value="MFS general substrate transporter"/>
    <property type="match status" value="1"/>
</dbReference>
<dbReference type="PIRSF" id="PIRSF002808">
    <property type="entry name" value="Hexose_phosphate_transp"/>
    <property type="match status" value="1"/>
</dbReference>
<comment type="subcellular location">
    <subcellularLocation>
        <location evidence="1">Cell membrane</location>
        <topology evidence="1">Multi-pass membrane protein</topology>
    </subcellularLocation>
</comment>
<dbReference type="PROSITE" id="PS50850">
    <property type="entry name" value="MFS"/>
    <property type="match status" value="1"/>
</dbReference>
<feature type="transmembrane region" description="Helical" evidence="7">
    <location>
        <begin position="277"/>
        <end position="295"/>
    </location>
</feature>
<keyword evidence="6 7" id="KW-0472">Membrane</keyword>
<evidence type="ECO:0000256" key="1">
    <source>
        <dbReference type="ARBA" id="ARBA00004651"/>
    </source>
</evidence>
<name>A0A223ECF1_9BACI</name>
<dbReference type="Proteomes" id="UP000214618">
    <property type="component" value="Chromosome"/>
</dbReference>
<keyword evidence="3" id="KW-1003">Cell membrane</keyword>
<dbReference type="GeneID" id="56471397"/>
<dbReference type="InterPro" id="IPR036259">
    <property type="entry name" value="MFS_trans_sf"/>
</dbReference>
<dbReference type="Pfam" id="PF07690">
    <property type="entry name" value="MFS_1"/>
    <property type="match status" value="1"/>
</dbReference>
<feature type="transmembrane region" description="Helical" evidence="7">
    <location>
        <begin position="381"/>
        <end position="398"/>
    </location>
</feature>
<dbReference type="EMBL" id="CP017704">
    <property type="protein sequence ID" value="ASS92765.1"/>
    <property type="molecule type" value="Genomic_DNA"/>
</dbReference>
<dbReference type="InterPro" id="IPR011701">
    <property type="entry name" value="MFS"/>
</dbReference>
<organism evidence="9 10">
    <name type="scientific">Peribacillus simplex NBRC 15720 = DSM 1321</name>
    <dbReference type="NCBI Taxonomy" id="1349754"/>
    <lineage>
        <taxon>Bacteria</taxon>
        <taxon>Bacillati</taxon>
        <taxon>Bacillota</taxon>
        <taxon>Bacilli</taxon>
        <taxon>Bacillales</taxon>
        <taxon>Bacillaceae</taxon>
        <taxon>Peribacillus</taxon>
    </lineage>
</organism>
<dbReference type="InterPro" id="IPR020846">
    <property type="entry name" value="MFS_dom"/>
</dbReference>
<dbReference type="PANTHER" id="PTHR11662:SF399">
    <property type="entry name" value="FI19708P1-RELATED"/>
    <property type="match status" value="1"/>
</dbReference>
<evidence type="ECO:0000256" key="2">
    <source>
        <dbReference type="ARBA" id="ARBA00022448"/>
    </source>
</evidence>
<evidence type="ECO:0000256" key="5">
    <source>
        <dbReference type="ARBA" id="ARBA00022989"/>
    </source>
</evidence>
<sequence>MEAKVETKQEKPLNIGRKFRWTVVIWLLIGGIINYLDRANLSIAAPEMMKELGLSVTEIGLLGTFFSWSYALMQLPSGWLIDRFGTKKVYTIALIWWSGATILTGAVHKMSSFIAARILLGVGEAPCFPTMAKITSYWFPKKERGLATGIWDSSSKWGPAIAPPLLVFIMVTFGWRALFYITGVIGIIFAIGFVIFYKNPEKSQKLSKEEFEYIKSEGGGVEQGIQSSKIKWGSLFKYRSVWGMILGFFCTIWIWNIFLVFLPLYLFDVHHVSLKEMGIYAGIPWLGGIFGNIFGGYLTKKLVDKEITTPIKAKRALISICAISAAIVVCAVPFVKGLAITLTLLTLALCFISAITGSAWALAGDIAPPSMVASVGSIQNFGGYFGGAFSPVVAGMIVDATGSYSLAFISGGLIAGCAAICYWFIVKHPIQE</sequence>
<evidence type="ECO:0000256" key="4">
    <source>
        <dbReference type="ARBA" id="ARBA00022692"/>
    </source>
</evidence>
<dbReference type="PANTHER" id="PTHR11662">
    <property type="entry name" value="SOLUTE CARRIER FAMILY 17"/>
    <property type="match status" value="1"/>
</dbReference>
<dbReference type="CDD" id="cd17319">
    <property type="entry name" value="MFS_ExuT_GudP_like"/>
    <property type="match status" value="1"/>
</dbReference>
<dbReference type="InterPro" id="IPR000849">
    <property type="entry name" value="Sugar_P_transporter"/>
</dbReference>
<feature type="transmembrane region" description="Helical" evidence="7">
    <location>
        <begin position="316"/>
        <end position="334"/>
    </location>
</feature>
<feature type="transmembrane region" description="Helical" evidence="7">
    <location>
        <begin position="340"/>
        <end position="361"/>
    </location>
</feature>
<keyword evidence="4 7" id="KW-0812">Transmembrane</keyword>
<dbReference type="GO" id="GO:0005886">
    <property type="term" value="C:plasma membrane"/>
    <property type="evidence" value="ECO:0007669"/>
    <property type="project" value="UniProtKB-SubCell"/>
</dbReference>
<keyword evidence="5 7" id="KW-1133">Transmembrane helix</keyword>
<feature type="transmembrane region" description="Helical" evidence="7">
    <location>
        <begin position="177"/>
        <end position="197"/>
    </location>
</feature>
<gene>
    <name evidence="9" type="ORF">BS1321_01490</name>
</gene>
<evidence type="ECO:0000313" key="9">
    <source>
        <dbReference type="EMBL" id="ASS92765.1"/>
    </source>
</evidence>
<dbReference type="RefSeq" id="WP_063233412.1">
    <property type="nucleotide sequence ID" value="NZ_BCVO01000009.1"/>
</dbReference>
<evidence type="ECO:0000313" key="10">
    <source>
        <dbReference type="Proteomes" id="UP000214618"/>
    </source>
</evidence>
<feature type="transmembrane region" description="Helical" evidence="7">
    <location>
        <begin position="89"/>
        <end position="107"/>
    </location>
</feature>
<evidence type="ECO:0000256" key="6">
    <source>
        <dbReference type="ARBA" id="ARBA00023136"/>
    </source>
</evidence>
<keyword evidence="2" id="KW-0813">Transport</keyword>
<feature type="transmembrane region" description="Helical" evidence="7">
    <location>
        <begin position="404"/>
        <end position="426"/>
    </location>
</feature>
<feature type="domain" description="Major facilitator superfamily (MFS) profile" evidence="8">
    <location>
        <begin position="23"/>
        <end position="430"/>
    </location>
</feature>
<dbReference type="AlphaFoldDB" id="A0A223ECF1"/>
<dbReference type="GO" id="GO:0022857">
    <property type="term" value="F:transmembrane transporter activity"/>
    <property type="evidence" value="ECO:0007669"/>
    <property type="project" value="InterPro"/>
</dbReference>
<feature type="transmembrane region" description="Helical" evidence="7">
    <location>
        <begin position="241"/>
        <end position="265"/>
    </location>
</feature>
<reference evidence="9 10" key="1">
    <citation type="submission" date="2016-10" db="EMBL/GenBank/DDBJ databases">
        <title>The whole genome sequencing and assembly of Bacillus simplex DSM 1321 strain.</title>
        <authorList>
            <person name="Park M.-K."/>
            <person name="Lee Y.-J."/>
            <person name="Yi H."/>
            <person name="Bahn Y.-S."/>
            <person name="Kim J.F."/>
            <person name="Lee D.-W."/>
        </authorList>
    </citation>
    <scope>NUCLEOTIDE SEQUENCE [LARGE SCALE GENOMIC DNA]</scope>
    <source>
        <strain evidence="9 10">DSM 1321</strain>
    </source>
</reference>
<evidence type="ECO:0000259" key="8">
    <source>
        <dbReference type="PROSITE" id="PS50850"/>
    </source>
</evidence>
<feature type="transmembrane region" description="Helical" evidence="7">
    <location>
        <begin position="19"/>
        <end position="36"/>
    </location>
</feature>
<proteinExistence type="predicted"/>
<evidence type="ECO:0000256" key="7">
    <source>
        <dbReference type="SAM" id="Phobius"/>
    </source>
</evidence>
<evidence type="ECO:0000256" key="3">
    <source>
        <dbReference type="ARBA" id="ARBA00022475"/>
    </source>
</evidence>
<dbReference type="InterPro" id="IPR050382">
    <property type="entry name" value="MFS_Na/Anion_cotransporter"/>
</dbReference>
<accession>A0A223ECF1</accession>